<reference evidence="3 4" key="1">
    <citation type="submission" date="2020-03" db="EMBL/GenBank/DDBJ databases">
        <title>Genomic Encyclopedia of Type Strains, Phase IV (KMG-IV): sequencing the most valuable type-strain genomes for metagenomic binning, comparative biology and taxonomic classification.</title>
        <authorList>
            <person name="Goeker M."/>
        </authorList>
    </citation>
    <scope>NUCLEOTIDE SEQUENCE [LARGE SCALE GENOMIC DNA]</scope>
    <source>
        <strain evidence="3 4">DSM 29762</strain>
    </source>
</reference>
<name>A0A846QPY8_9FLAO</name>
<sequence length="296" mass="33381">MRNRKLLFVVFLITGLYTHINAQDDLLGILDQEQPNIVDYTSATFKMTRISYGHSIETRKKGILEIFVANRFWNIPDSKAQSFAADRLAARIALEYGVTDRFSMGFGGSNFDGLFDGYLKYKLVRQRKGGSPFSITLLQGGSYNSNAFPDATIQDDFSNRLSFTTQALIARKISSNFSLQVAPSFIHKGMVPSPIDPKNVFAVGFGGRYKLGGHVSVVSEYYYVTNPLESVDTYGPFSLGVNWEVGDLMLQFMLTNTRNMVEDTFIVQTPNNFNFRDPNLNFGFNATYVLHLKRKK</sequence>
<keyword evidence="4" id="KW-1185">Reference proteome</keyword>
<organism evidence="3 4">
    <name type="scientific">Saonia flava</name>
    <dbReference type="NCBI Taxonomy" id="523696"/>
    <lineage>
        <taxon>Bacteria</taxon>
        <taxon>Pseudomonadati</taxon>
        <taxon>Bacteroidota</taxon>
        <taxon>Flavobacteriia</taxon>
        <taxon>Flavobacteriales</taxon>
        <taxon>Flavobacteriaceae</taxon>
        <taxon>Saonia</taxon>
    </lineage>
</organism>
<feature type="signal peptide" evidence="1">
    <location>
        <begin position="1"/>
        <end position="22"/>
    </location>
</feature>
<evidence type="ECO:0000256" key="1">
    <source>
        <dbReference type="SAM" id="SignalP"/>
    </source>
</evidence>
<keyword evidence="1" id="KW-0732">Signal</keyword>
<dbReference type="RefSeq" id="WP_167960707.1">
    <property type="nucleotide sequence ID" value="NZ_JAATJJ010000001.1"/>
</dbReference>
<feature type="chain" id="PRO_5033067457" description="DUF5777 domain-containing protein" evidence="1">
    <location>
        <begin position="23"/>
        <end position="296"/>
    </location>
</feature>
<evidence type="ECO:0000313" key="3">
    <source>
        <dbReference type="EMBL" id="NJB70151.1"/>
    </source>
</evidence>
<evidence type="ECO:0000313" key="4">
    <source>
        <dbReference type="Proteomes" id="UP000590442"/>
    </source>
</evidence>
<dbReference type="EMBL" id="JAATJJ010000001">
    <property type="protein sequence ID" value="NJB70151.1"/>
    <property type="molecule type" value="Genomic_DNA"/>
</dbReference>
<protein>
    <recommendedName>
        <fullName evidence="2">DUF5777 domain-containing protein</fullName>
    </recommendedName>
</protein>
<dbReference type="Pfam" id="PF19089">
    <property type="entry name" value="DUF5777"/>
    <property type="match status" value="1"/>
</dbReference>
<proteinExistence type="predicted"/>
<dbReference type="AlphaFoldDB" id="A0A846QPY8"/>
<accession>A0A846QPY8</accession>
<evidence type="ECO:0000259" key="2">
    <source>
        <dbReference type="Pfam" id="PF19089"/>
    </source>
</evidence>
<dbReference type="Proteomes" id="UP000590442">
    <property type="component" value="Unassembled WGS sequence"/>
</dbReference>
<feature type="domain" description="DUF5777" evidence="2">
    <location>
        <begin position="45"/>
        <end position="289"/>
    </location>
</feature>
<comment type="caution">
    <text evidence="3">The sequence shown here is derived from an EMBL/GenBank/DDBJ whole genome shotgun (WGS) entry which is preliminary data.</text>
</comment>
<dbReference type="InterPro" id="IPR045916">
    <property type="entry name" value="DUF5777"/>
</dbReference>
<gene>
    <name evidence="3" type="ORF">GGR42_000613</name>
</gene>